<evidence type="ECO:0000313" key="3">
    <source>
        <dbReference type="WBParaSite" id="Pan_g21140.t1"/>
    </source>
</evidence>
<dbReference type="Proteomes" id="UP000492821">
    <property type="component" value="Unassembled WGS sequence"/>
</dbReference>
<sequence>MHPCRLSFVLLATVIIGSNAYLRFEETGQNAALAKKIAFVNETLHKALEKQFLAKTVKAVASMDSTVRKLITTIYSLPSAAFTCIQSNMSSMSASSVARLTLSTLTETIAKACPKYKTELYAVENATIAIKTRLDNYTPEVIANLPPGIYNLLTTAGNLSLIMLNDADLGNSLTFQEAVIDEMVTQINGLNDTDRKAFAKIIPWTAPFITPNGKYSDSLRDTLNAINTGLRKSFNISELAPALTTLTLGAATKLPAALRWAYNTIDALPVSNTVSSDSTIAIVANLIAEVGNMYGGPAVRSYDVTKTMQLLLGGRFQFTDYVYTYNAANYYYY</sequence>
<name>A0A7E4ZW47_PANRE</name>
<keyword evidence="1" id="KW-0732">Signal</keyword>
<feature type="signal peptide" evidence="1">
    <location>
        <begin position="1"/>
        <end position="20"/>
    </location>
</feature>
<evidence type="ECO:0000313" key="2">
    <source>
        <dbReference type="Proteomes" id="UP000492821"/>
    </source>
</evidence>
<accession>A0A7E4ZW47</accession>
<organism evidence="2 3">
    <name type="scientific">Panagrellus redivivus</name>
    <name type="common">Microworm</name>
    <dbReference type="NCBI Taxonomy" id="6233"/>
    <lineage>
        <taxon>Eukaryota</taxon>
        <taxon>Metazoa</taxon>
        <taxon>Ecdysozoa</taxon>
        <taxon>Nematoda</taxon>
        <taxon>Chromadorea</taxon>
        <taxon>Rhabditida</taxon>
        <taxon>Tylenchina</taxon>
        <taxon>Panagrolaimomorpha</taxon>
        <taxon>Panagrolaimoidea</taxon>
        <taxon>Panagrolaimidae</taxon>
        <taxon>Panagrellus</taxon>
    </lineage>
</organism>
<feature type="chain" id="PRO_5028864639" evidence="1">
    <location>
        <begin position="21"/>
        <end position="333"/>
    </location>
</feature>
<dbReference type="WBParaSite" id="Pan_g21140.t1">
    <property type="protein sequence ID" value="Pan_g21140.t1"/>
    <property type="gene ID" value="Pan_g21140"/>
</dbReference>
<dbReference type="AlphaFoldDB" id="A0A7E4ZW47"/>
<reference evidence="2" key="1">
    <citation type="journal article" date="2013" name="Genetics">
        <title>The draft genome and transcriptome of Panagrellus redivivus are shaped by the harsh demands of a free-living lifestyle.</title>
        <authorList>
            <person name="Srinivasan J."/>
            <person name="Dillman A.R."/>
            <person name="Macchietto M.G."/>
            <person name="Heikkinen L."/>
            <person name="Lakso M."/>
            <person name="Fracchia K.M."/>
            <person name="Antoshechkin I."/>
            <person name="Mortazavi A."/>
            <person name="Wong G."/>
            <person name="Sternberg P.W."/>
        </authorList>
    </citation>
    <scope>NUCLEOTIDE SEQUENCE [LARGE SCALE GENOMIC DNA]</scope>
    <source>
        <strain evidence="2">MT8872</strain>
    </source>
</reference>
<reference evidence="3" key="2">
    <citation type="submission" date="2020-10" db="UniProtKB">
        <authorList>
            <consortium name="WormBaseParasite"/>
        </authorList>
    </citation>
    <scope>IDENTIFICATION</scope>
</reference>
<keyword evidence="2" id="KW-1185">Reference proteome</keyword>
<evidence type="ECO:0000256" key="1">
    <source>
        <dbReference type="SAM" id="SignalP"/>
    </source>
</evidence>
<protein>
    <submittedName>
        <fullName evidence="3">SXP/RAL-2 family protein Ani s 5-like cation-binding domain-containing protein</fullName>
    </submittedName>
</protein>
<proteinExistence type="predicted"/>